<comment type="similarity">
    <text evidence="1 10">Belongs to the small Tim family.</text>
</comment>
<dbReference type="GO" id="GO:0045039">
    <property type="term" value="P:protein insertion into mitochondrial inner membrane"/>
    <property type="evidence" value="ECO:0007669"/>
    <property type="project" value="UniProtKB-ARBA"/>
</dbReference>
<feature type="domain" description="Tim10-like" evidence="11">
    <location>
        <begin position="23"/>
        <end position="83"/>
    </location>
</feature>
<evidence type="ECO:0000313" key="13">
    <source>
        <dbReference type="Proteomes" id="UP000218231"/>
    </source>
</evidence>
<accession>A0A2A2JLY2</accession>
<organism evidence="12 13">
    <name type="scientific">Diploscapter pachys</name>
    <dbReference type="NCBI Taxonomy" id="2018661"/>
    <lineage>
        <taxon>Eukaryota</taxon>
        <taxon>Metazoa</taxon>
        <taxon>Ecdysozoa</taxon>
        <taxon>Nematoda</taxon>
        <taxon>Chromadorea</taxon>
        <taxon>Rhabditida</taxon>
        <taxon>Rhabditina</taxon>
        <taxon>Rhabditomorpha</taxon>
        <taxon>Rhabditoidea</taxon>
        <taxon>Rhabditidae</taxon>
        <taxon>Diploscapter</taxon>
    </lineage>
</organism>
<dbReference type="Pfam" id="PF02953">
    <property type="entry name" value="zf-Tim10_DDP"/>
    <property type="match status" value="1"/>
</dbReference>
<dbReference type="GO" id="GO:0005743">
    <property type="term" value="C:mitochondrial inner membrane"/>
    <property type="evidence" value="ECO:0007669"/>
    <property type="project" value="UniProtKB-SubCell"/>
</dbReference>
<name>A0A2A2JLY2_9BILA</name>
<keyword evidence="3" id="KW-0479">Metal-binding</keyword>
<keyword evidence="10" id="KW-0472">Membrane</keyword>
<evidence type="ECO:0000313" key="12">
    <source>
        <dbReference type="EMBL" id="PAV62529.1"/>
    </source>
</evidence>
<dbReference type="GO" id="GO:0042719">
    <property type="term" value="C:mitochondrial intermembrane space chaperone complex"/>
    <property type="evidence" value="ECO:0007669"/>
    <property type="project" value="UniProtKB-ARBA"/>
</dbReference>
<evidence type="ECO:0000256" key="9">
    <source>
        <dbReference type="ARBA" id="ARBA00023186"/>
    </source>
</evidence>
<evidence type="ECO:0000256" key="10">
    <source>
        <dbReference type="RuleBase" id="RU367043"/>
    </source>
</evidence>
<keyword evidence="5 10" id="KW-0653">Protein transport</keyword>
<comment type="caution">
    <text evidence="12">The sequence shown here is derived from an EMBL/GenBank/DDBJ whole genome shotgun (WGS) entry which is preliminary data.</text>
</comment>
<evidence type="ECO:0000256" key="2">
    <source>
        <dbReference type="ARBA" id="ARBA00022448"/>
    </source>
</evidence>
<keyword evidence="8 10" id="KW-1015">Disulfide bond</keyword>
<dbReference type="InterPro" id="IPR004217">
    <property type="entry name" value="Tim10-like"/>
</dbReference>
<evidence type="ECO:0000256" key="1">
    <source>
        <dbReference type="ARBA" id="ARBA00006720"/>
    </source>
</evidence>
<keyword evidence="2 10" id="KW-0813">Transport</keyword>
<comment type="domain">
    <text evidence="10">The twin CX3C motif contains 4 conserved Cys residues that form 2 disulfide bonds in the mitochondrial intermembrane space.</text>
</comment>
<dbReference type="GO" id="GO:0046872">
    <property type="term" value="F:metal ion binding"/>
    <property type="evidence" value="ECO:0007669"/>
    <property type="project" value="UniProtKB-KW"/>
</dbReference>
<dbReference type="AlphaFoldDB" id="A0A2A2JLY2"/>
<comment type="function">
    <text evidence="10">Mitochondrial intermembrane chaperone that participates in the import and insertion of some multi-pass transmembrane proteins into the mitochondrial inner membrane. Also required for the transfer of beta-barrel precursors from the TOM complex to the sorting and assembly machinery (SAM complex) of the outer membrane. Acts as a chaperone-like protein that protects the hydrophobic precursors from aggregation and guide them through the mitochondrial intermembrane space.</text>
</comment>
<dbReference type="STRING" id="2018661.A0A2A2JLY2"/>
<gene>
    <name evidence="12" type="ORF">WR25_00156</name>
</gene>
<evidence type="ECO:0000256" key="6">
    <source>
        <dbReference type="ARBA" id="ARBA00023010"/>
    </source>
</evidence>
<keyword evidence="4" id="KW-0862">Zinc</keyword>
<evidence type="ECO:0000259" key="11">
    <source>
        <dbReference type="Pfam" id="PF02953"/>
    </source>
</evidence>
<dbReference type="InterPro" id="IPR035427">
    <property type="entry name" value="Tim10-like_dom_sf"/>
</dbReference>
<evidence type="ECO:0000256" key="4">
    <source>
        <dbReference type="ARBA" id="ARBA00022833"/>
    </source>
</evidence>
<dbReference type="GO" id="GO:0015031">
    <property type="term" value="P:protein transport"/>
    <property type="evidence" value="ECO:0007669"/>
    <property type="project" value="UniProtKB-KW"/>
</dbReference>
<evidence type="ECO:0000256" key="8">
    <source>
        <dbReference type="ARBA" id="ARBA00023157"/>
    </source>
</evidence>
<proteinExistence type="inferred from homology"/>
<comment type="subcellular location">
    <subcellularLocation>
        <location evidence="10">Mitochondrion inner membrane</location>
        <topology evidence="10">Peripheral membrane protein</topology>
        <orientation evidence="10">Intermembrane side</orientation>
    </subcellularLocation>
</comment>
<sequence length="101" mass="11039">MDIDVEQLKKMTPEQQAQVLQGIKQQAALASAQGLIAELSEKCSVKCVSSPGSSLSSGEKQCLQRCLDRFMESWNLISTTLQKRLQEEAVKGGAAYQNSFS</sequence>
<evidence type="ECO:0000256" key="3">
    <source>
        <dbReference type="ARBA" id="ARBA00022723"/>
    </source>
</evidence>
<reference evidence="12 13" key="1">
    <citation type="journal article" date="2017" name="Curr. Biol.">
        <title>Genome architecture and evolution of a unichromosomal asexual nematode.</title>
        <authorList>
            <person name="Fradin H."/>
            <person name="Zegar C."/>
            <person name="Gutwein M."/>
            <person name="Lucas J."/>
            <person name="Kovtun M."/>
            <person name="Corcoran D."/>
            <person name="Baugh L.R."/>
            <person name="Kiontke K."/>
            <person name="Gunsalus K."/>
            <person name="Fitch D.H."/>
            <person name="Piano F."/>
        </authorList>
    </citation>
    <scope>NUCLEOTIDE SEQUENCE [LARGE SCALE GENOMIC DNA]</scope>
    <source>
        <strain evidence="12">PF1309</strain>
    </source>
</reference>
<dbReference type="Gene3D" id="1.10.287.810">
    <property type="entry name" value="Mitochondrial import inner membrane translocase subunit tim13 like domains"/>
    <property type="match status" value="1"/>
</dbReference>
<dbReference type="OrthoDB" id="7813104at2759"/>
<comment type="subunit">
    <text evidence="10">Heterohexamer.</text>
</comment>
<keyword evidence="10" id="KW-0999">Mitochondrion inner membrane</keyword>
<keyword evidence="13" id="KW-1185">Reference proteome</keyword>
<keyword evidence="6 10" id="KW-0811">Translocation</keyword>
<dbReference type="EMBL" id="LIAE01010359">
    <property type="protein sequence ID" value="PAV62529.1"/>
    <property type="molecule type" value="Genomic_DNA"/>
</dbReference>
<keyword evidence="9 10" id="KW-0143">Chaperone</keyword>
<dbReference type="FunFam" id="1.10.287.810:FF:000001">
    <property type="entry name" value="mitochondrial import inner membrane translocase subunit TIM13"/>
    <property type="match status" value="1"/>
</dbReference>
<protein>
    <recommendedName>
        <fullName evidence="10">Mitochondrial import inner membrane translocase subunit</fullName>
    </recommendedName>
</protein>
<keyword evidence="7 10" id="KW-0496">Mitochondrion</keyword>
<dbReference type="SUPFAM" id="SSF144122">
    <property type="entry name" value="Tim10-like"/>
    <property type="match status" value="1"/>
</dbReference>
<evidence type="ECO:0000256" key="7">
    <source>
        <dbReference type="ARBA" id="ARBA00023128"/>
    </source>
</evidence>
<dbReference type="Proteomes" id="UP000218231">
    <property type="component" value="Unassembled WGS sequence"/>
</dbReference>
<evidence type="ECO:0000256" key="5">
    <source>
        <dbReference type="ARBA" id="ARBA00022927"/>
    </source>
</evidence>